<dbReference type="Pfam" id="PF05239">
    <property type="entry name" value="PRC"/>
    <property type="match status" value="1"/>
</dbReference>
<dbReference type="HOGENOM" id="CLU_170070_0_0_2"/>
<evidence type="ECO:0000313" key="2">
    <source>
        <dbReference type="EMBL" id="AKG91952.1"/>
    </source>
</evidence>
<evidence type="ECO:0000259" key="1">
    <source>
        <dbReference type="Pfam" id="PF05239"/>
    </source>
</evidence>
<dbReference type="KEGG" id="gah:GAH_00713"/>
<gene>
    <name evidence="2" type="ORF">GAH_00713</name>
</gene>
<dbReference type="STRING" id="113653.GAH_00713"/>
<organism evidence="2 3">
    <name type="scientific">Geoglobus ahangari</name>
    <dbReference type="NCBI Taxonomy" id="113653"/>
    <lineage>
        <taxon>Archaea</taxon>
        <taxon>Methanobacteriati</taxon>
        <taxon>Methanobacteriota</taxon>
        <taxon>Archaeoglobi</taxon>
        <taxon>Archaeoglobales</taxon>
        <taxon>Archaeoglobaceae</taxon>
        <taxon>Geoglobus</taxon>
    </lineage>
</organism>
<protein>
    <recommendedName>
        <fullName evidence="1">PRC-barrel domain-containing protein</fullName>
    </recommendedName>
</protein>
<dbReference type="PANTHER" id="PTHR38137:SF1">
    <property type="entry name" value="PRC-BARREL DOMAIN-CONTAINING PROTEIN"/>
    <property type="match status" value="1"/>
</dbReference>
<dbReference type="Proteomes" id="UP000034723">
    <property type="component" value="Chromosome"/>
</dbReference>
<feature type="domain" description="PRC-barrel" evidence="1">
    <location>
        <begin position="5"/>
        <end position="74"/>
    </location>
</feature>
<dbReference type="AlphaFoldDB" id="A0A0F7IEI2"/>
<dbReference type="EMBL" id="CP011267">
    <property type="protein sequence ID" value="AKG91952.1"/>
    <property type="molecule type" value="Genomic_DNA"/>
</dbReference>
<dbReference type="RefSeq" id="WP_048096707.1">
    <property type="nucleotide sequence ID" value="NZ_CP011267.1"/>
</dbReference>
<dbReference type="PANTHER" id="PTHR38137">
    <property type="entry name" value="PRC-BARREL DOMAIN PROTEIN"/>
    <property type="match status" value="1"/>
</dbReference>
<dbReference type="OrthoDB" id="68960at2157"/>
<dbReference type="InParanoid" id="A0A0F7IEI2"/>
<reference evidence="2 3" key="1">
    <citation type="submission" date="2015-04" db="EMBL/GenBank/DDBJ databases">
        <title>The complete genome sequence of the hyperthermophilic, obligate iron-reducing archaeon Geoglobus ahangari strain 234T.</title>
        <authorList>
            <person name="Manzella M.P."/>
            <person name="Holmes D.E."/>
            <person name="Rocheleau J.M."/>
            <person name="Chung A."/>
            <person name="Reguera G."/>
            <person name="Kashefi K."/>
        </authorList>
    </citation>
    <scope>NUCLEOTIDE SEQUENCE [LARGE SCALE GENOMIC DNA]</scope>
    <source>
        <strain evidence="2 3">234</strain>
    </source>
</reference>
<dbReference type="GeneID" id="24803295"/>
<dbReference type="SUPFAM" id="SSF50346">
    <property type="entry name" value="PRC-barrel domain"/>
    <property type="match status" value="1"/>
</dbReference>
<name>A0A0F7IEI2_9EURY</name>
<proteinExistence type="predicted"/>
<accession>A0A0F7IEI2</accession>
<dbReference type="InterPro" id="IPR011033">
    <property type="entry name" value="PRC_barrel-like_sf"/>
</dbReference>
<dbReference type="Gene3D" id="2.30.30.240">
    <property type="entry name" value="PRC-barrel domain"/>
    <property type="match status" value="1"/>
</dbReference>
<keyword evidence="3" id="KW-1185">Reference proteome</keyword>
<dbReference type="FunCoup" id="A0A0F7IEI2">
    <property type="interactions" value="3"/>
</dbReference>
<evidence type="ECO:0000313" key="3">
    <source>
        <dbReference type="Proteomes" id="UP000034723"/>
    </source>
</evidence>
<sequence>MIGEVSSILGLRVYTDEGRYVGRIADLSIDIDTRQVKGIAVVDVNRMLIDTRANGVIIPYRLVKAVGDIVIIKDVFKRMERKKEQTEET</sequence>
<dbReference type="InterPro" id="IPR027275">
    <property type="entry name" value="PRC-brl_dom"/>
</dbReference>